<dbReference type="EMBL" id="JAVHUY010000081">
    <property type="protein sequence ID" value="MDQ7911373.1"/>
    <property type="molecule type" value="Genomic_DNA"/>
</dbReference>
<dbReference type="Proteomes" id="UP001230908">
    <property type="component" value="Unassembled WGS sequence"/>
</dbReference>
<dbReference type="Pfam" id="PF10049">
    <property type="entry name" value="DUF2283"/>
    <property type="match status" value="1"/>
</dbReference>
<evidence type="ECO:0000313" key="2">
    <source>
        <dbReference type="Proteomes" id="UP001230908"/>
    </source>
</evidence>
<name>A0ABU0ZWF5_9ACTN</name>
<comment type="caution">
    <text evidence="1">The sequence shown here is derived from an EMBL/GenBank/DDBJ whole genome shotgun (WGS) entry which is preliminary data.</text>
</comment>
<evidence type="ECO:0000313" key="1">
    <source>
        <dbReference type="EMBL" id="MDQ7911373.1"/>
    </source>
</evidence>
<dbReference type="RefSeq" id="WP_308718587.1">
    <property type="nucleotide sequence ID" value="NZ_JAVHUY010000081.1"/>
</dbReference>
<keyword evidence="2" id="KW-1185">Reference proteome</keyword>
<dbReference type="InterPro" id="IPR019270">
    <property type="entry name" value="DUF2283"/>
</dbReference>
<proteinExistence type="predicted"/>
<reference evidence="1 2" key="1">
    <citation type="submission" date="2023-08" db="EMBL/GenBank/DDBJ databases">
        <title>Phytohabitans sansha sp. nov., isolated from marine sediment.</title>
        <authorList>
            <person name="Zhao Y."/>
            <person name="Yi K."/>
        </authorList>
    </citation>
    <scope>NUCLEOTIDE SEQUENCE [LARGE SCALE GENOMIC DNA]</scope>
    <source>
        <strain evidence="1 2">ZYX-F-186</strain>
    </source>
</reference>
<accession>A0ABU0ZWF5</accession>
<gene>
    <name evidence="1" type="ORF">RB614_43490</name>
</gene>
<organism evidence="1 2">
    <name type="scientific">Phytohabitans maris</name>
    <dbReference type="NCBI Taxonomy" id="3071409"/>
    <lineage>
        <taxon>Bacteria</taxon>
        <taxon>Bacillati</taxon>
        <taxon>Actinomycetota</taxon>
        <taxon>Actinomycetes</taxon>
        <taxon>Micromonosporales</taxon>
        <taxon>Micromonosporaceae</taxon>
    </lineage>
</organism>
<sequence>MSIETTIPLVCTYDSEANAAYIYLQHPVPAGAAEKTARLDAHRGMFNLDLNAHGHVVGLEILNAREQLPPPLLQAILRHDPTQLKNGQ</sequence>
<protein>
    <submittedName>
        <fullName evidence="1">DUF2283 domain-containing protein</fullName>
    </submittedName>
</protein>